<gene>
    <name evidence="1" type="ORF">HT134_41590</name>
</gene>
<proteinExistence type="predicted"/>
<organism evidence="1 2">
    <name type="scientific">Nonomuraea rhodomycinica</name>
    <dbReference type="NCBI Taxonomy" id="1712872"/>
    <lineage>
        <taxon>Bacteria</taxon>
        <taxon>Bacillati</taxon>
        <taxon>Actinomycetota</taxon>
        <taxon>Actinomycetes</taxon>
        <taxon>Streptosporangiales</taxon>
        <taxon>Streptosporangiaceae</taxon>
        <taxon>Nonomuraea</taxon>
    </lineage>
</organism>
<sequence>MTPDLVGVLGPDDAWAAGHVSSDIQKPGCTPHKGDPYCAQGRLLILHWNGTAWSQRLGKLLEWRTGDRMVPDGSGGMWLPEADGNELTHLTRGRLIPVRLPGGLQHLTAITTQPGSTRTWLLGRTGSPDSSVLWSTG</sequence>
<dbReference type="AlphaFoldDB" id="A0A7Y6MGX9"/>
<dbReference type="EMBL" id="JABWGO010000017">
    <property type="protein sequence ID" value="NUW46565.1"/>
    <property type="molecule type" value="Genomic_DNA"/>
</dbReference>
<dbReference type="RefSeq" id="WP_175606014.1">
    <property type="nucleotide sequence ID" value="NZ_JABWGO010000017.1"/>
</dbReference>
<evidence type="ECO:0000313" key="1">
    <source>
        <dbReference type="EMBL" id="NUW46565.1"/>
    </source>
</evidence>
<evidence type="ECO:0000313" key="2">
    <source>
        <dbReference type="Proteomes" id="UP000546126"/>
    </source>
</evidence>
<protein>
    <submittedName>
        <fullName evidence="1">Uncharacterized protein</fullName>
    </submittedName>
</protein>
<accession>A0A7Y6MGX9</accession>
<reference evidence="1 2" key="1">
    <citation type="submission" date="2020-06" db="EMBL/GenBank/DDBJ databases">
        <authorList>
            <person name="Chanama M."/>
        </authorList>
    </citation>
    <scope>NUCLEOTIDE SEQUENCE [LARGE SCALE GENOMIC DNA]</scope>
    <source>
        <strain evidence="1 2">TBRC6557</strain>
    </source>
</reference>
<name>A0A7Y6MGX9_9ACTN</name>
<dbReference type="Proteomes" id="UP000546126">
    <property type="component" value="Unassembled WGS sequence"/>
</dbReference>
<keyword evidence="2" id="KW-1185">Reference proteome</keyword>
<comment type="caution">
    <text evidence="1">The sequence shown here is derived from an EMBL/GenBank/DDBJ whole genome shotgun (WGS) entry which is preliminary data.</text>
</comment>